<dbReference type="HOGENOM" id="CLU_1107705_0_0_1"/>
<gene>
    <name evidence="2" type="ORF">M422DRAFT_269449</name>
</gene>
<reference evidence="2 3" key="1">
    <citation type="submission" date="2014-06" db="EMBL/GenBank/DDBJ databases">
        <title>Evolutionary Origins and Diversification of the Mycorrhizal Mutualists.</title>
        <authorList>
            <consortium name="DOE Joint Genome Institute"/>
            <consortium name="Mycorrhizal Genomics Consortium"/>
            <person name="Kohler A."/>
            <person name="Kuo A."/>
            <person name="Nagy L.G."/>
            <person name="Floudas D."/>
            <person name="Copeland A."/>
            <person name="Barry K.W."/>
            <person name="Cichocki N."/>
            <person name="Veneault-Fourrey C."/>
            <person name="LaButti K."/>
            <person name="Lindquist E.A."/>
            <person name="Lipzen A."/>
            <person name="Lundell T."/>
            <person name="Morin E."/>
            <person name="Murat C."/>
            <person name="Riley R."/>
            <person name="Ohm R."/>
            <person name="Sun H."/>
            <person name="Tunlid A."/>
            <person name="Henrissat B."/>
            <person name="Grigoriev I.V."/>
            <person name="Hibbett D.S."/>
            <person name="Martin F."/>
        </authorList>
    </citation>
    <scope>NUCLEOTIDE SEQUENCE [LARGE SCALE GENOMIC DNA]</scope>
    <source>
        <strain evidence="2 3">SS14</strain>
    </source>
</reference>
<evidence type="ECO:0000313" key="2">
    <source>
        <dbReference type="EMBL" id="KIJ29182.1"/>
    </source>
</evidence>
<protein>
    <submittedName>
        <fullName evidence="2">Uncharacterized protein</fullName>
    </submittedName>
</protein>
<sequence>MKGLEAASSGNIPRPLFTVPDVPNNISGQSHDVQSIAPLPLTSSSSDCMVTHTVDHQGAVSQSIHHSYPKQHSISTMKPSQLPYRLSTLSHAPHVPGYPHPMTIPHPVSMRPHPQFSSSSYDTNLEVYDVRQQQIMAPAIDYAPSFLPNRSLPYHALPPSHSTPHLTFQPPQAHTGHVHMPMSHTQRRPQSPLYPSHSQVPYPVIQQAPQTQSSYTAPQITYQPSQSYYTSTGIQYTHNTHGQWFYPPSQQ</sequence>
<feature type="region of interest" description="Disordered" evidence="1">
    <location>
        <begin position="175"/>
        <end position="195"/>
    </location>
</feature>
<proteinExistence type="predicted"/>
<accession>A0A0C9UJW3</accession>
<keyword evidence="3" id="KW-1185">Reference proteome</keyword>
<name>A0A0C9UJW3_SPHS4</name>
<dbReference type="EMBL" id="KN837288">
    <property type="protein sequence ID" value="KIJ29182.1"/>
    <property type="molecule type" value="Genomic_DNA"/>
</dbReference>
<evidence type="ECO:0000313" key="3">
    <source>
        <dbReference type="Proteomes" id="UP000054279"/>
    </source>
</evidence>
<organism evidence="2 3">
    <name type="scientific">Sphaerobolus stellatus (strain SS14)</name>
    <dbReference type="NCBI Taxonomy" id="990650"/>
    <lineage>
        <taxon>Eukaryota</taxon>
        <taxon>Fungi</taxon>
        <taxon>Dikarya</taxon>
        <taxon>Basidiomycota</taxon>
        <taxon>Agaricomycotina</taxon>
        <taxon>Agaricomycetes</taxon>
        <taxon>Phallomycetidae</taxon>
        <taxon>Geastrales</taxon>
        <taxon>Sphaerobolaceae</taxon>
        <taxon>Sphaerobolus</taxon>
    </lineage>
</organism>
<dbReference type="Proteomes" id="UP000054279">
    <property type="component" value="Unassembled WGS sequence"/>
</dbReference>
<evidence type="ECO:0000256" key="1">
    <source>
        <dbReference type="SAM" id="MobiDB-lite"/>
    </source>
</evidence>
<dbReference type="AlphaFoldDB" id="A0A0C9UJW3"/>